<reference evidence="2 3" key="1">
    <citation type="submission" date="2018-03" db="EMBL/GenBank/DDBJ databases">
        <title>Genomes of Pezizomycetes fungi and the evolution of truffles.</title>
        <authorList>
            <person name="Murat C."/>
            <person name="Payen T."/>
            <person name="Noel B."/>
            <person name="Kuo A."/>
            <person name="Martin F.M."/>
        </authorList>
    </citation>
    <scope>NUCLEOTIDE SEQUENCE [LARGE SCALE GENOMIC DNA]</scope>
    <source>
        <strain evidence="2">091103-1</strain>
    </source>
</reference>
<feature type="compositionally biased region" description="Low complexity" evidence="1">
    <location>
        <begin position="272"/>
        <end position="288"/>
    </location>
</feature>
<sequence length="337" mass="36740">SIHFRKSSGMSVDDCFDEEPIPEDLETKPELELEPELESELGPELESELESESELEPRDKARNRALAKLAGVYCRDDSDSDTQSVFDIKMAFQNLLAPPRPASPSSFSSGLPPSGPAQTRPKEPSPALAPRPCSGYDLRTIAPEDITGSWILEERNCYYDGDVFNNHDDQDRQIATLKRQLEVAANSDNRTNNSSTNSSPYTNNQISWLNDSDTNTEYSTSASPTFSPIAAATNASHRYTPSGPSVYPYPDPYGVSPPLPDIEAVMEKPSLSTFESDSSSQTSATTAAGKKYAVKKSLRRKKAREGVEEGVGGGSEKKGWKNSIKKSAIAKFLMGGN</sequence>
<evidence type="ECO:0000313" key="2">
    <source>
        <dbReference type="EMBL" id="PWW79115.1"/>
    </source>
</evidence>
<protein>
    <submittedName>
        <fullName evidence="2">Uncharacterized protein</fullName>
    </submittedName>
</protein>
<gene>
    <name evidence="2" type="ORF">C7212DRAFT_153984</name>
</gene>
<proteinExistence type="predicted"/>
<feature type="region of interest" description="Disordered" evidence="1">
    <location>
        <begin position="1"/>
        <end position="60"/>
    </location>
</feature>
<dbReference type="Proteomes" id="UP000246991">
    <property type="component" value="Unassembled WGS sequence"/>
</dbReference>
<dbReference type="AlphaFoldDB" id="A0A317SXA3"/>
<name>A0A317SXA3_9PEZI</name>
<feature type="compositionally biased region" description="Polar residues" evidence="1">
    <location>
        <begin position="205"/>
        <end position="221"/>
    </location>
</feature>
<feature type="compositionally biased region" description="Acidic residues" evidence="1">
    <location>
        <begin position="32"/>
        <end position="54"/>
    </location>
</feature>
<feature type="region of interest" description="Disordered" evidence="1">
    <location>
        <begin position="97"/>
        <end position="137"/>
    </location>
</feature>
<feature type="non-terminal residue" evidence="2">
    <location>
        <position position="1"/>
    </location>
</feature>
<feature type="compositionally biased region" description="Low complexity" evidence="1">
    <location>
        <begin position="103"/>
        <end position="112"/>
    </location>
</feature>
<evidence type="ECO:0000313" key="3">
    <source>
        <dbReference type="Proteomes" id="UP000246991"/>
    </source>
</evidence>
<feature type="compositionally biased region" description="Low complexity" evidence="1">
    <location>
        <begin position="186"/>
        <end position="204"/>
    </location>
</feature>
<feature type="compositionally biased region" description="Acidic residues" evidence="1">
    <location>
        <begin position="14"/>
        <end position="24"/>
    </location>
</feature>
<dbReference type="OrthoDB" id="5420747at2759"/>
<dbReference type="EMBL" id="PYWC01000010">
    <property type="protein sequence ID" value="PWW79115.1"/>
    <property type="molecule type" value="Genomic_DNA"/>
</dbReference>
<accession>A0A317SXA3</accession>
<feature type="compositionally biased region" description="Basic residues" evidence="1">
    <location>
        <begin position="292"/>
        <end position="303"/>
    </location>
</feature>
<feature type="region of interest" description="Disordered" evidence="1">
    <location>
        <begin position="183"/>
        <end position="221"/>
    </location>
</feature>
<organism evidence="2 3">
    <name type="scientific">Tuber magnatum</name>
    <name type="common">white Piedmont truffle</name>
    <dbReference type="NCBI Taxonomy" id="42249"/>
    <lineage>
        <taxon>Eukaryota</taxon>
        <taxon>Fungi</taxon>
        <taxon>Dikarya</taxon>
        <taxon>Ascomycota</taxon>
        <taxon>Pezizomycotina</taxon>
        <taxon>Pezizomycetes</taxon>
        <taxon>Pezizales</taxon>
        <taxon>Tuberaceae</taxon>
        <taxon>Tuber</taxon>
    </lineage>
</organism>
<keyword evidence="3" id="KW-1185">Reference proteome</keyword>
<comment type="caution">
    <text evidence="2">The sequence shown here is derived from an EMBL/GenBank/DDBJ whole genome shotgun (WGS) entry which is preliminary data.</text>
</comment>
<evidence type="ECO:0000256" key="1">
    <source>
        <dbReference type="SAM" id="MobiDB-lite"/>
    </source>
</evidence>
<feature type="region of interest" description="Disordered" evidence="1">
    <location>
        <begin position="272"/>
        <end position="321"/>
    </location>
</feature>